<dbReference type="PANTHER" id="PTHR22916">
    <property type="entry name" value="GLYCOSYLTRANSFERASE"/>
    <property type="match status" value="1"/>
</dbReference>
<protein>
    <submittedName>
        <fullName evidence="2">Glycosyltransferase</fullName>
    </submittedName>
</protein>
<evidence type="ECO:0000259" key="1">
    <source>
        <dbReference type="Pfam" id="PF00535"/>
    </source>
</evidence>
<dbReference type="EMBL" id="VRTY01000031">
    <property type="protein sequence ID" value="TXK46963.1"/>
    <property type="molecule type" value="Genomic_DNA"/>
</dbReference>
<proteinExistence type="predicted"/>
<feature type="domain" description="Glycosyltransferase 2-like" evidence="1">
    <location>
        <begin position="8"/>
        <end position="132"/>
    </location>
</feature>
<sequence>MEVSPIVSVCMITYNHERFIAQAIEGVLMQKTEFPIELIIGDDFSTDRTREICIDYQKKFPEIIKLRLPPKNLGVMPNFIQNLQACKGKYIGICEGDDFWTDPFKLQKQVDFLEANPDFSLCFTDATVVNEFGVCIGKKLTSRYKRNLTQTDILSSTTPPTLTVLFREKVFSSMIPKDLKLVLNGDTFLFSLLTYNGDAAYMDYCSAAYRVHNGGVWSMIDKEKKLRNSIRTFTHYLESSPVKNKKALIRNINSLYRDYVNLSIENKNNKLKMELLRQCTVFNLKYKNFYFLTLLKVIFRNV</sequence>
<dbReference type="Pfam" id="PF00535">
    <property type="entry name" value="Glycos_transf_2"/>
    <property type="match status" value="1"/>
</dbReference>
<dbReference type="SUPFAM" id="SSF53448">
    <property type="entry name" value="Nucleotide-diphospho-sugar transferases"/>
    <property type="match status" value="1"/>
</dbReference>
<dbReference type="PANTHER" id="PTHR22916:SF3">
    <property type="entry name" value="UDP-GLCNAC:BETAGAL BETA-1,3-N-ACETYLGLUCOSAMINYLTRANSFERASE-LIKE PROTEIN 1"/>
    <property type="match status" value="1"/>
</dbReference>
<keyword evidence="2" id="KW-0808">Transferase</keyword>
<dbReference type="Gene3D" id="3.90.550.10">
    <property type="entry name" value="Spore Coat Polysaccharide Biosynthesis Protein SpsA, Chain A"/>
    <property type="match status" value="1"/>
</dbReference>
<dbReference type="OrthoDB" id="199095at2"/>
<keyword evidence="3" id="KW-1185">Reference proteome</keyword>
<dbReference type="Proteomes" id="UP000321926">
    <property type="component" value="Unassembled WGS sequence"/>
</dbReference>
<gene>
    <name evidence="2" type="ORF">FVR03_10105</name>
</gene>
<reference evidence="2 3" key="1">
    <citation type="submission" date="2019-08" db="EMBL/GenBank/DDBJ databases">
        <authorList>
            <person name="Shi S."/>
        </authorList>
    </citation>
    <scope>NUCLEOTIDE SEQUENCE [LARGE SCALE GENOMIC DNA]</scope>
    <source>
        <strain evidence="2 3">GY10130</strain>
    </source>
</reference>
<dbReference type="InterPro" id="IPR029044">
    <property type="entry name" value="Nucleotide-diphossugar_trans"/>
</dbReference>
<accession>A0A5C8K691</accession>
<dbReference type="AlphaFoldDB" id="A0A5C8K691"/>
<evidence type="ECO:0000313" key="2">
    <source>
        <dbReference type="EMBL" id="TXK46963.1"/>
    </source>
</evidence>
<organism evidence="2 3">
    <name type="scientific">Pontibacter qinzhouensis</name>
    <dbReference type="NCBI Taxonomy" id="2603253"/>
    <lineage>
        <taxon>Bacteria</taxon>
        <taxon>Pseudomonadati</taxon>
        <taxon>Bacteroidota</taxon>
        <taxon>Cytophagia</taxon>
        <taxon>Cytophagales</taxon>
        <taxon>Hymenobacteraceae</taxon>
        <taxon>Pontibacter</taxon>
    </lineage>
</organism>
<dbReference type="InterPro" id="IPR001173">
    <property type="entry name" value="Glyco_trans_2-like"/>
</dbReference>
<name>A0A5C8K691_9BACT</name>
<evidence type="ECO:0000313" key="3">
    <source>
        <dbReference type="Proteomes" id="UP000321926"/>
    </source>
</evidence>
<dbReference type="GO" id="GO:0016758">
    <property type="term" value="F:hexosyltransferase activity"/>
    <property type="evidence" value="ECO:0007669"/>
    <property type="project" value="UniProtKB-ARBA"/>
</dbReference>
<comment type="caution">
    <text evidence="2">The sequence shown here is derived from an EMBL/GenBank/DDBJ whole genome shotgun (WGS) entry which is preliminary data.</text>
</comment>